<keyword evidence="1" id="KW-1185">Reference proteome</keyword>
<dbReference type="RefSeq" id="XP_073793157.1">
    <property type="nucleotide sequence ID" value="XM_073937056.1"/>
</dbReference>
<name>A0AC58IFY9_DANRE</name>
<evidence type="ECO:0000313" key="2">
    <source>
        <dbReference type="RefSeq" id="XP_073793157.1"/>
    </source>
</evidence>
<accession>A0AC58IFY9</accession>
<sequence length="589" mass="66414">MKNIVSLLLLFLFTDSVFGEFFLVKEGDSVTLHTNLTEIWKDDDIEWRYGEKGNLIAKYVGGQNRIYTYDVDLDGKFKGRLQLDPQTGDLTLRNIRTTDSGPYEVTNRFSLNKMFSLEGVSAEEIQIVSAMVGDSVFLHTDVIEMLNYDVIRWKFGPQNALIAEINKLERSFRTLDGDDGRFRHRLQLDQTGSLIIKNTGIKHSGLYEVDISSGKHTIHKTFNVNISGEIKAVSVKEGVSVTLHTGLTEVQMSDFTLWMFGDTVIAELFKEARRFYTYDGEDVRFKGMLNLDNQTGSLTITNIRILNSGLYDLKISSSRRTINKRISLTVINSFLSSGVVAGIAVVVLLVPAAAAVCVTYYRFRISILQKQLGERKSVLEVEGASVTLKTDVAAIRSHDVVLWQFGNKSVFLAQVTEGNIENTRNEEICERFKDRLELSDQTGDLTITDTRATDSGLYKALIITNRRFSSKSFTVSVSVTSHLTEREAIGIVTVDLASLIRRTTAAAAATPTRAVTTNQITSTSRDAENPNRNYQKQQRSSSSRNQHDQRVWRMKMRMRDSQRSHSPLNTATCMWMLMRMMKGLMESLC</sequence>
<evidence type="ECO:0000313" key="1">
    <source>
        <dbReference type="Proteomes" id="UP000000437"/>
    </source>
</evidence>
<gene>
    <name evidence="2" type="primary">LOC101884151</name>
</gene>
<dbReference type="Proteomes" id="UP000000437">
    <property type="component" value="Chromosome 22"/>
</dbReference>
<proteinExistence type="predicted"/>
<reference evidence="2" key="1">
    <citation type="submission" date="2025-08" db="UniProtKB">
        <authorList>
            <consortium name="RefSeq"/>
        </authorList>
    </citation>
    <scope>IDENTIFICATION</scope>
    <source>
        <strain evidence="2">Tuebingen</strain>
        <tissue evidence="2">Fibroblasts and whole tissue</tissue>
    </source>
</reference>
<organism evidence="1 2">
    <name type="scientific">Danio rerio</name>
    <name type="common">Zebrafish</name>
    <name type="synonym">Brachydanio rerio</name>
    <dbReference type="NCBI Taxonomy" id="7955"/>
    <lineage>
        <taxon>Eukaryota</taxon>
        <taxon>Metazoa</taxon>
        <taxon>Chordata</taxon>
        <taxon>Craniata</taxon>
        <taxon>Vertebrata</taxon>
        <taxon>Euteleostomi</taxon>
        <taxon>Actinopterygii</taxon>
        <taxon>Neopterygii</taxon>
        <taxon>Teleostei</taxon>
        <taxon>Ostariophysi</taxon>
        <taxon>Cypriniformes</taxon>
        <taxon>Danionidae</taxon>
        <taxon>Danioninae</taxon>
        <taxon>Danio</taxon>
    </lineage>
</organism>
<protein>
    <submittedName>
        <fullName evidence="2">Uncharacterized protein isoform X1</fullName>
    </submittedName>
</protein>